<evidence type="ECO:0000313" key="3">
    <source>
        <dbReference type="Proteomes" id="UP000509594"/>
    </source>
</evidence>
<dbReference type="Pfam" id="PF13229">
    <property type="entry name" value="Beta_helix"/>
    <property type="match status" value="2"/>
</dbReference>
<evidence type="ECO:0000313" key="2">
    <source>
        <dbReference type="EMBL" id="QLC50686.1"/>
    </source>
</evidence>
<dbReference type="InterPro" id="IPR039448">
    <property type="entry name" value="Beta_helix"/>
</dbReference>
<name>A0A7D5I1N5_9EURY</name>
<dbReference type="SMART" id="SM00710">
    <property type="entry name" value="PbH1"/>
    <property type="match status" value="10"/>
</dbReference>
<dbReference type="PANTHER" id="PTHR36453">
    <property type="entry name" value="SECRETED PROTEIN-RELATED"/>
    <property type="match status" value="1"/>
</dbReference>
<dbReference type="KEGG" id="mzi:HWN40_10820"/>
<sequence length="436" mass="46975">MVQKRKTTGLLMVCLFLGLSLGTAIASAADTTTDEETNYTVSISKDATTTLVHTSEGELIFEGNNDVEAIKAAVNAVDEGTILFNPGTYMVSSVIGLKSNITLEGNDAVLKGYSIFNIQNANNVTIRGFEFSNPDQSYLSVAGGIGLIEFENSNNCLVEDNTFTNFRSYGVYLDVNSPSQWNEEITIKDNDFTYFGYAGVMIGKQASNIYVDNNLFKDINTKKINVNSYGVAVAKGSSAYKYSENIYIRKNTIENNPVWEGIDSHGSKNIYIEDNNITDVKIPIAVSHSTSDGSYPETLHGVKITGNYIQGYTNGQKQDSGIYVIGGHGGTVLAPIQRVIVSDNTIRDVNNWLIADDGAIVLQSVEKAIVENNDISGVGGTGINLENTDNVIVRSNSIANVKPISGATQGLEIISSGSNLIFENNNFDGTVQIPGV</sequence>
<organism evidence="2 3">
    <name type="scientific">Methanolobus zinderi</name>
    <dbReference type="NCBI Taxonomy" id="536044"/>
    <lineage>
        <taxon>Archaea</taxon>
        <taxon>Methanobacteriati</taxon>
        <taxon>Methanobacteriota</taxon>
        <taxon>Stenosarchaea group</taxon>
        <taxon>Methanomicrobia</taxon>
        <taxon>Methanosarcinales</taxon>
        <taxon>Methanosarcinaceae</taxon>
        <taxon>Methanolobus</taxon>
    </lineage>
</organism>
<dbReference type="PANTHER" id="PTHR36453:SF1">
    <property type="entry name" value="RIGHT HANDED BETA HELIX DOMAIN-CONTAINING PROTEIN"/>
    <property type="match status" value="1"/>
</dbReference>
<dbReference type="AlphaFoldDB" id="A0A7D5I1N5"/>
<gene>
    <name evidence="2" type="ORF">HWN40_10820</name>
</gene>
<dbReference type="EMBL" id="CP058215">
    <property type="protein sequence ID" value="QLC50686.1"/>
    <property type="molecule type" value="Genomic_DNA"/>
</dbReference>
<dbReference type="InterPro" id="IPR006626">
    <property type="entry name" value="PbH1"/>
</dbReference>
<accession>A0A7D5I1N5</accession>
<dbReference type="InterPro" id="IPR011050">
    <property type="entry name" value="Pectin_lyase_fold/virulence"/>
</dbReference>
<dbReference type="SUPFAM" id="SSF51126">
    <property type="entry name" value="Pectin lyase-like"/>
    <property type="match status" value="2"/>
</dbReference>
<protein>
    <submittedName>
        <fullName evidence="2">Right-handed parallel beta-helix repeat-containing protein</fullName>
    </submittedName>
</protein>
<dbReference type="GeneID" id="55822173"/>
<dbReference type="RefSeq" id="WP_176965741.1">
    <property type="nucleotide sequence ID" value="NZ_CP058215.1"/>
</dbReference>
<proteinExistence type="predicted"/>
<dbReference type="OrthoDB" id="126121at2157"/>
<feature type="domain" description="Right handed beta helix" evidence="1">
    <location>
        <begin position="301"/>
        <end position="430"/>
    </location>
</feature>
<dbReference type="InterPro" id="IPR012334">
    <property type="entry name" value="Pectin_lyas_fold"/>
</dbReference>
<keyword evidence="3" id="KW-1185">Reference proteome</keyword>
<reference evidence="2 3" key="1">
    <citation type="submission" date="2020-06" db="EMBL/GenBank/DDBJ databases">
        <title>Methanolobus halotolerans sp. nov., isolated from a saline lake Tus in Siberia.</title>
        <authorList>
            <person name="Shen Y."/>
            <person name="Chen S.-C."/>
            <person name="Lai M.-C."/>
            <person name="Huang H.-H."/>
            <person name="Chiu H.-H."/>
            <person name="Tang S.-L."/>
            <person name="Rogozin D.Y."/>
            <person name="Degermendzhy A.G."/>
        </authorList>
    </citation>
    <scope>NUCLEOTIDE SEQUENCE [LARGE SCALE GENOMIC DNA]</scope>
    <source>
        <strain evidence="2 3">DSM 21339</strain>
    </source>
</reference>
<dbReference type="Proteomes" id="UP000509594">
    <property type="component" value="Chromosome"/>
</dbReference>
<evidence type="ECO:0000259" key="1">
    <source>
        <dbReference type="Pfam" id="PF13229"/>
    </source>
</evidence>
<dbReference type="Gene3D" id="2.160.20.10">
    <property type="entry name" value="Single-stranded right-handed beta-helix, Pectin lyase-like"/>
    <property type="match status" value="1"/>
</dbReference>
<feature type="domain" description="Right handed beta helix" evidence="1">
    <location>
        <begin position="97"/>
        <end position="238"/>
    </location>
</feature>